<evidence type="ECO:0000313" key="3">
    <source>
        <dbReference type="Proteomes" id="UP000692954"/>
    </source>
</evidence>
<comment type="caution">
    <text evidence="2">The sequence shown here is derived from an EMBL/GenBank/DDBJ whole genome shotgun (WGS) entry which is preliminary data.</text>
</comment>
<organism evidence="2 3">
    <name type="scientific">Paramecium sonneborni</name>
    <dbReference type="NCBI Taxonomy" id="65129"/>
    <lineage>
        <taxon>Eukaryota</taxon>
        <taxon>Sar</taxon>
        <taxon>Alveolata</taxon>
        <taxon>Ciliophora</taxon>
        <taxon>Intramacronucleata</taxon>
        <taxon>Oligohymenophorea</taxon>
        <taxon>Peniculida</taxon>
        <taxon>Parameciidae</taxon>
        <taxon>Paramecium</taxon>
    </lineage>
</organism>
<accession>A0A8S1MGN6</accession>
<gene>
    <name evidence="2" type="ORF">PSON_ATCC_30995.1.T0360343</name>
</gene>
<dbReference type="AlphaFoldDB" id="A0A8S1MGN6"/>
<reference evidence="2" key="1">
    <citation type="submission" date="2021-01" db="EMBL/GenBank/DDBJ databases">
        <authorList>
            <consortium name="Genoscope - CEA"/>
            <person name="William W."/>
        </authorList>
    </citation>
    <scope>NUCLEOTIDE SEQUENCE</scope>
</reference>
<dbReference type="Proteomes" id="UP000692954">
    <property type="component" value="Unassembled WGS sequence"/>
</dbReference>
<evidence type="ECO:0000256" key="1">
    <source>
        <dbReference type="SAM" id="SignalP"/>
    </source>
</evidence>
<keyword evidence="1" id="KW-0732">Signal</keyword>
<feature type="chain" id="PRO_5035722098" description="Transmembrane protein" evidence="1">
    <location>
        <begin position="23"/>
        <end position="211"/>
    </location>
</feature>
<dbReference type="EMBL" id="CAJJDN010000036">
    <property type="protein sequence ID" value="CAD8077822.1"/>
    <property type="molecule type" value="Genomic_DNA"/>
</dbReference>
<feature type="signal peptide" evidence="1">
    <location>
        <begin position="1"/>
        <end position="22"/>
    </location>
</feature>
<keyword evidence="3" id="KW-1185">Reference proteome</keyword>
<proteinExistence type="predicted"/>
<evidence type="ECO:0000313" key="2">
    <source>
        <dbReference type="EMBL" id="CAD8077822.1"/>
    </source>
</evidence>
<evidence type="ECO:0008006" key="4">
    <source>
        <dbReference type="Google" id="ProtNLM"/>
    </source>
</evidence>
<name>A0A8S1MGN6_9CILI</name>
<sequence length="211" mass="24596">MIFDSLKMLLTLISFLYNFLSLSPFKQQFNDDGYQIINIKSISLHQLFDVGKNQNLIILFSHQQSFSHLQFNLSLKIFYISQIDQKQINVIPSQVGVKLQIKFQKIKFQIIQLFRWTFWNKKVQERSILLVKGIINSFVSRSLPECPQDPNVSEIKRCIPVTTTVPKPRLEVQNQQTSYLSQIHLAFERHGNGQSKQLQQAMVGHRGRYGV</sequence>
<protein>
    <recommendedName>
        <fullName evidence="4">Transmembrane protein</fullName>
    </recommendedName>
</protein>